<feature type="transmembrane region" description="Helical" evidence="1">
    <location>
        <begin position="66"/>
        <end position="90"/>
    </location>
</feature>
<name>A0A165E5H6_EXIGL</name>
<organism evidence="3 4">
    <name type="scientific">Exidia glandulosa HHB12029</name>
    <dbReference type="NCBI Taxonomy" id="1314781"/>
    <lineage>
        <taxon>Eukaryota</taxon>
        <taxon>Fungi</taxon>
        <taxon>Dikarya</taxon>
        <taxon>Basidiomycota</taxon>
        <taxon>Agaricomycotina</taxon>
        <taxon>Agaricomycetes</taxon>
        <taxon>Auriculariales</taxon>
        <taxon>Exidiaceae</taxon>
        <taxon>Exidia</taxon>
    </lineage>
</organism>
<evidence type="ECO:0000313" key="3">
    <source>
        <dbReference type="EMBL" id="KZV86114.1"/>
    </source>
</evidence>
<dbReference type="AlphaFoldDB" id="A0A165E5H6"/>
<dbReference type="Pfam" id="PF20151">
    <property type="entry name" value="DUF6533"/>
    <property type="match status" value="1"/>
</dbReference>
<feature type="domain" description="DUF6533" evidence="2">
    <location>
        <begin position="32"/>
        <end position="76"/>
    </location>
</feature>
<dbReference type="InParanoid" id="A0A165E5H6"/>
<feature type="transmembrane region" description="Helical" evidence="1">
    <location>
        <begin position="102"/>
        <end position="123"/>
    </location>
</feature>
<evidence type="ECO:0000256" key="1">
    <source>
        <dbReference type="SAM" id="Phobius"/>
    </source>
</evidence>
<feature type="transmembrane region" description="Helical" evidence="1">
    <location>
        <begin position="215"/>
        <end position="235"/>
    </location>
</feature>
<dbReference type="OrthoDB" id="3256800at2759"/>
<reference evidence="3 4" key="1">
    <citation type="journal article" date="2016" name="Mol. Biol. Evol.">
        <title>Comparative Genomics of Early-Diverging Mushroom-Forming Fungi Provides Insights into the Origins of Lignocellulose Decay Capabilities.</title>
        <authorList>
            <person name="Nagy L.G."/>
            <person name="Riley R."/>
            <person name="Tritt A."/>
            <person name="Adam C."/>
            <person name="Daum C."/>
            <person name="Floudas D."/>
            <person name="Sun H."/>
            <person name="Yadav J.S."/>
            <person name="Pangilinan J."/>
            <person name="Larsson K.H."/>
            <person name="Matsuura K."/>
            <person name="Barry K."/>
            <person name="Labutti K."/>
            <person name="Kuo R."/>
            <person name="Ohm R.A."/>
            <person name="Bhattacharya S.S."/>
            <person name="Shirouzu T."/>
            <person name="Yoshinaga Y."/>
            <person name="Martin F.M."/>
            <person name="Grigoriev I.V."/>
            <person name="Hibbett D.S."/>
        </authorList>
    </citation>
    <scope>NUCLEOTIDE SEQUENCE [LARGE SCALE GENOMIC DNA]</scope>
    <source>
        <strain evidence="3 4">HHB12029</strain>
    </source>
</reference>
<keyword evidence="1" id="KW-0812">Transmembrane</keyword>
<feature type="transmembrane region" description="Helical" evidence="1">
    <location>
        <begin position="135"/>
        <end position="157"/>
    </location>
</feature>
<evidence type="ECO:0000259" key="2">
    <source>
        <dbReference type="Pfam" id="PF20151"/>
    </source>
</evidence>
<keyword evidence="4" id="KW-1185">Reference proteome</keyword>
<protein>
    <recommendedName>
        <fullName evidence="2">DUF6533 domain-containing protein</fullName>
    </recommendedName>
</protein>
<sequence>MNPSGPPFERRDTLVIRVLIPDDISFTAVSACAVVAFAWVLYDYVLTLRDEVALVWRQRIRYAAFLYFWVRYMGLVLLGTLMVVYIATGFTGDTQSPDTAPAMLYLFTPLSQFAVFWAVEIILQCRIYALYRSRRLAILNAALFIVELAIMIVLWFFNPFFNCAIASESKYCGYIIPIYWIPAIIFELWLAALAFRKLQFGWGGDLFTVVVQDSIKYFALIAMVMIVHFVCAFYLVDGFVLSFLVAGQTIGGSRLVLQLRKAYYEGPNGAGTTLGDLRVRRGISTLVDESFYAPPSHIGESSVGATPESIPLHPLHTTRPAPHIYP</sequence>
<keyword evidence="1" id="KW-1133">Transmembrane helix</keyword>
<dbReference type="Proteomes" id="UP000077266">
    <property type="component" value="Unassembled WGS sequence"/>
</dbReference>
<gene>
    <name evidence="3" type="ORF">EXIGLDRAFT_774942</name>
</gene>
<accession>A0A165E5H6</accession>
<dbReference type="EMBL" id="KV426166">
    <property type="protein sequence ID" value="KZV86114.1"/>
    <property type="molecule type" value="Genomic_DNA"/>
</dbReference>
<evidence type="ECO:0000313" key="4">
    <source>
        <dbReference type="Proteomes" id="UP000077266"/>
    </source>
</evidence>
<proteinExistence type="predicted"/>
<dbReference type="InterPro" id="IPR045340">
    <property type="entry name" value="DUF6533"/>
</dbReference>
<feature type="transmembrane region" description="Helical" evidence="1">
    <location>
        <begin position="24"/>
        <end position="45"/>
    </location>
</feature>
<feature type="transmembrane region" description="Helical" evidence="1">
    <location>
        <begin position="177"/>
        <end position="195"/>
    </location>
</feature>
<keyword evidence="1" id="KW-0472">Membrane</keyword>